<evidence type="ECO:0000313" key="2">
    <source>
        <dbReference type="Proteomes" id="UP001152872"/>
    </source>
</evidence>
<comment type="caution">
    <text evidence="1">The sequence shown here is derived from an EMBL/GenBank/DDBJ whole genome shotgun (WGS) entry which is preliminary data.</text>
</comment>
<reference evidence="1" key="1">
    <citation type="submission" date="2019-05" db="EMBL/GenBank/DDBJ databases">
        <title>Whole genome sequencing of Pseudanabaena catenata USMAC16.</title>
        <authorList>
            <person name="Khan Z."/>
            <person name="Omar W.M."/>
            <person name="Convey P."/>
            <person name="Merican F."/>
            <person name="Najimudin N."/>
        </authorList>
    </citation>
    <scope>NUCLEOTIDE SEQUENCE</scope>
    <source>
        <strain evidence="1">USMAC16</strain>
    </source>
</reference>
<dbReference type="RefSeq" id="WP_009626211.1">
    <property type="nucleotide sequence ID" value="NZ_VBTY01000034.1"/>
</dbReference>
<name>A0A9X4M7D8_9CYAN</name>
<dbReference type="Proteomes" id="UP001152872">
    <property type="component" value="Unassembled WGS sequence"/>
</dbReference>
<protein>
    <submittedName>
        <fullName evidence="1">DUF4926 domain-containing protein</fullName>
    </submittedName>
</protein>
<gene>
    <name evidence="1" type="ORF">FEV09_06205</name>
</gene>
<sequence length="109" mass="12558">MKPKYPLFSEVVLLQDIPTHNLKRGSVAIVVEQYAATEQQQYGYSLEGFNVPNVTVEVDESQVTSTEQWQKEMEILEKLHRLSVVKLVHLESYIEKLLNEELTDLPKVS</sequence>
<organism evidence="1 2">
    <name type="scientific">Pseudanabaena catenata USMAC16</name>
    <dbReference type="NCBI Taxonomy" id="1855837"/>
    <lineage>
        <taxon>Bacteria</taxon>
        <taxon>Bacillati</taxon>
        <taxon>Cyanobacteriota</taxon>
        <taxon>Cyanophyceae</taxon>
        <taxon>Pseudanabaenales</taxon>
        <taxon>Pseudanabaenaceae</taxon>
        <taxon>Pseudanabaena</taxon>
    </lineage>
</organism>
<evidence type="ECO:0000313" key="1">
    <source>
        <dbReference type="EMBL" id="MDG3494148.1"/>
    </source>
</evidence>
<keyword evidence="2" id="KW-1185">Reference proteome</keyword>
<accession>A0A9X4M7D8</accession>
<proteinExistence type="predicted"/>
<dbReference type="AlphaFoldDB" id="A0A9X4M7D8"/>
<dbReference type="EMBL" id="VBTY01000034">
    <property type="protein sequence ID" value="MDG3494148.1"/>
    <property type="molecule type" value="Genomic_DNA"/>
</dbReference>
<dbReference type="InterPro" id="IPR032568">
    <property type="entry name" value="DUF4926"/>
</dbReference>
<dbReference type="Pfam" id="PF16277">
    <property type="entry name" value="DUF4926"/>
    <property type="match status" value="1"/>
</dbReference>